<sequence length="117" mass="13635">MRIQQSVHVHNFVFETILGILEHERSTPQKISINLNLSYTEPQNKAYLDYIEIQNIIKTTMQEKQYLLIEDALKDLSNILKTRYEEISEIFLKITKLEASSCSQVGASIRICYENNP</sequence>
<dbReference type="GO" id="GO:0004150">
    <property type="term" value="F:dihydroneopterin aldolase activity"/>
    <property type="evidence" value="ECO:0007669"/>
    <property type="project" value="InterPro"/>
</dbReference>
<dbReference type="Proteomes" id="UP000005013">
    <property type="component" value="Chromosome"/>
</dbReference>
<dbReference type="SUPFAM" id="SSF55620">
    <property type="entry name" value="Tetrahydrobiopterin biosynthesis enzymes-like"/>
    <property type="match status" value="1"/>
</dbReference>
<dbReference type="GO" id="GO:0006760">
    <property type="term" value="P:folic acid-containing compound metabolic process"/>
    <property type="evidence" value="ECO:0007669"/>
    <property type="project" value="InterPro"/>
</dbReference>
<dbReference type="KEGG" id="hcm:HCD_04510"/>
<protein>
    <recommendedName>
        <fullName evidence="1">Dihydroneopterin aldolase/epimerase domain-containing protein</fullName>
    </recommendedName>
</protein>
<dbReference type="STRING" id="1163745.HCD_04510"/>
<reference evidence="2 3" key="1">
    <citation type="journal article" date="2013" name="PLoS ONE">
        <title>Sequence Divergence and Conservation in Genomes ofHelicobacter cetorum Strains from a Dolphin and a Whale.</title>
        <authorList>
            <person name="Kersulyte D."/>
            <person name="Rossi M."/>
            <person name="Berg D.E."/>
        </authorList>
    </citation>
    <scope>NUCLEOTIDE SEQUENCE [LARGE SCALE GENOMIC DNA]</scope>
    <source>
        <strain evidence="2 3">MIT 99-5656</strain>
    </source>
</reference>
<evidence type="ECO:0000313" key="2">
    <source>
        <dbReference type="EMBL" id="AFI05914.1"/>
    </source>
</evidence>
<accession>I0ESJ5</accession>
<feature type="domain" description="Dihydroneopterin aldolase/epimerase" evidence="1">
    <location>
        <begin position="7"/>
        <end position="111"/>
    </location>
</feature>
<dbReference type="HOGENOM" id="CLU_112632_4_0_7"/>
<dbReference type="InterPro" id="IPR043133">
    <property type="entry name" value="GTP-CH-I_C/QueF"/>
</dbReference>
<dbReference type="Pfam" id="PF02152">
    <property type="entry name" value="FolB"/>
    <property type="match status" value="1"/>
</dbReference>
<dbReference type="PATRIC" id="fig|1163745.3.peg.951"/>
<dbReference type="EMBL" id="CP003481">
    <property type="protein sequence ID" value="AFI05914.1"/>
    <property type="molecule type" value="Genomic_DNA"/>
</dbReference>
<gene>
    <name evidence="2" type="ordered locus">HCD_04510</name>
</gene>
<dbReference type="AlphaFoldDB" id="I0ESJ5"/>
<evidence type="ECO:0000313" key="3">
    <source>
        <dbReference type="Proteomes" id="UP000005013"/>
    </source>
</evidence>
<dbReference type="OrthoDB" id="5373183at2"/>
<proteinExistence type="predicted"/>
<dbReference type="RefSeq" id="WP_014659421.1">
    <property type="nucleotide sequence ID" value="NC_017735.1"/>
</dbReference>
<organism evidence="2 3">
    <name type="scientific">Helicobacter cetorum (strain ATCC BAA-540 / CCUG 52418 / MIT 99-5656)</name>
    <dbReference type="NCBI Taxonomy" id="1163745"/>
    <lineage>
        <taxon>Bacteria</taxon>
        <taxon>Pseudomonadati</taxon>
        <taxon>Campylobacterota</taxon>
        <taxon>Epsilonproteobacteria</taxon>
        <taxon>Campylobacterales</taxon>
        <taxon>Helicobacteraceae</taxon>
        <taxon>Helicobacter</taxon>
    </lineage>
</organism>
<name>I0ESJ5_HELCM</name>
<keyword evidence="3" id="KW-1185">Reference proteome</keyword>
<dbReference type="NCBIfam" id="TIGR00526">
    <property type="entry name" value="folB_dom"/>
    <property type="match status" value="1"/>
</dbReference>
<evidence type="ECO:0000259" key="1">
    <source>
        <dbReference type="SMART" id="SM00905"/>
    </source>
</evidence>
<dbReference type="Gene3D" id="3.30.1130.10">
    <property type="match status" value="1"/>
</dbReference>
<dbReference type="SMART" id="SM00905">
    <property type="entry name" value="FolB"/>
    <property type="match status" value="1"/>
</dbReference>
<dbReference type="eggNOG" id="COG1539">
    <property type="taxonomic scope" value="Bacteria"/>
</dbReference>
<dbReference type="InterPro" id="IPR006157">
    <property type="entry name" value="FolB_dom"/>
</dbReference>